<name>I0IN53_LEPFC</name>
<evidence type="ECO:0000313" key="1">
    <source>
        <dbReference type="EMBL" id="BAM06702.1"/>
    </source>
</evidence>
<keyword evidence="2" id="KW-1185">Reference proteome</keyword>
<dbReference type="KEGG" id="lfc:LFE_0999"/>
<dbReference type="Proteomes" id="UP000007382">
    <property type="component" value="Chromosome"/>
</dbReference>
<dbReference type="AlphaFoldDB" id="I0IN53"/>
<accession>I0IN53</accession>
<dbReference type="HOGENOM" id="CLU_2423334_0_0_0"/>
<sequence>MATPEKEMRSRIVDSLEKGFESLMDCQSSYQHTKGLQHEITEEMKFSREVNPQRNRQKLSRTLAVYGRPDRLQVARRQLYNLLNPNDHWKA</sequence>
<reference evidence="2" key="2">
    <citation type="submission" date="2012-03" db="EMBL/GenBank/DDBJ databases">
        <title>The complete genome sequence of the pioneer microbe on fresh volcanic deposit, Leptospirillum ferrooxidans strain C2-3.</title>
        <authorList>
            <person name="Fujimura R."/>
            <person name="Sato Y."/>
            <person name="Nishizawa T."/>
            <person name="Nanba K."/>
            <person name="Oshima K."/>
            <person name="Hattori M."/>
            <person name="Kamijo T."/>
            <person name="Ohta H."/>
        </authorList>
    </citation>
    <scope>NUCLEOTIDE SEQUENCE [LARGE SCALE GENOMIC DNA]</scope>
    <source>
        <strain evidence="2">C2-3</strain>
    </source>
</reference>
<gene>
    <name evidence="1" type="ordered locus">LFE_0999</name>
</gene>
<organism evidence="1 2">
    <name type="scientific">Leptospirillum ferrooxidans (strain C2-3)</name>
    <dbReference type="NCBI Taxonomy" id="1162668"/>
    <lineage>
        <taxon>Bacteria</taxon>
        <taxon>Pseudomonadati</taxon>
        <taxon>Nitrospirota</taxon>
        <taxon>Nitrospiria</taxon>
        <taxon>Nitrospirales</taxon>
        <taxon>Nitrospiraceae</taxon>
        <taxon>Leptospirillum</taxon>
    </lineage>
</organism>
<dbReference type="EMBL" id="AP012342">
    <property type="protein sequence ID" value="BAM06702.1"/>
    <property type="molecule type" value="Genomic_DNA"/>
</dbReference>
<dbReference type="PATRIC" id="fig|1162668.3.peg.1156"/>
<evidence type="ECO:0000313" key="2">
    <source>
        <dbReference type="Proteomes" id="UP000007382"/>
    </source>
</evidence>
<protein>
    <submittedName>
        <fullName evidence="1">Uncharacterized protein</fullName>
    </submittedName>
</protein>
<dbReference type="RefSeq" id="WP_014449193.1">
    <property type="nucleotide sequence ID" value="NC_017094.1"/>
</dbReference>
<proteinExistence type="predicted"/>
<reference evidence="1 2" key="1">
    <citation type="journal article" date="2012" name="J. Bacteriol.">
        <title>Complete Genome Sequence of Leptospirillum ferrooxidans Strain C2-3, Isolated from a Fresh Volcanic Ash Deposit on the Island of Miyake, Japan.</title>
        <authorList>
            <person name="Fujimura R."/>
            <person name="Sato Y."/>
            <person name="Nishizawa T."/>
            <person name="Oshima K."/>
            <person name="Kim S.-W."/>
            <person name="Hattori M."/>
            <person name="Kamijo T."/>
            <person name="Ohta H."/>
        </authorList>
    </citation>
    <scope>NUCLEOTIDE SEQUENCE [LARGE SCALE GENOMIC DNA]</scope>
    <source>
        <strain evidence="1 2">C2-3</strain>
    </source>
</reference>